<name>A0ABY4YCU8_9GAMM</name>
<dbReference type="Proteomes" id="UP001057474">
    <property type="component" value="Plasmid pLlyPCM2298_1"/>
</dbReference>
<geneLocation type="plasmid" evidence="2 3">
    <name>pLlyPCM2298_1</name>
</geneLocation>
<protein>
    <submittedName>
        <fullName evidence="2">Uncharacterized protein</fullName>
    </submittedName>
</protein>
<feature type="chain" id="PRO_5045936106" evidence="1">
    <location>
        <begin position="21"/>
        <end position="159"/>
    </location>
</feature>
<keyword evidence="2" id="KW-0614">Plasmid</keyword>
<keyword evidence="1" id="KW-0732">Signal</keyword>
<dbReference type="RefSeq" id="WP_252582691.1">
    <property type="nucleotide sequence ID" value="NZ_CP071528.1"/>
</dbReference>
<proteinExistence type="predicted"/>
<reference evidence="2" key="1">
    <citation type="submission" date="2021-03" db="EMBL/GenBank/DDBJ databases">
        <title>Legionella lytica PCM 2298.</title>
        <authorList>
            <person name="Koper P."/>
        </authorList>
    </citation>
    <scope>NUCLEOTIDE SEQUENCE</scope>
    <source>
        <strain evidence="2">PCM 2298</strain>
        <plasmid evidence="2">pLlyPCM2298_1</plasmid>
    </source>
</reference>
<evidence type="ECO:0000313" key="2">
    <source>
        <dbReference type="EMBL" id="USQ15444.1"/>
    </source>
</evidence>
<accession>A0ABY4YCU8</accession>
<organism evidence="2 3">
    <name type="scientific">Legionella lytica</name>
    <dbReference type="NCBI Taxonomy" id="96232"/>
    <lineage>
        <taxon>Bacteria</taxon>
        <taxon>Pseudomonadati</taxon>
        <taxon>Pseudomonadota</taxon>
        <taxon>Gammaproteobacteria</taxon>
        <taxon>Legionellales</taxon>
        <taxon>Legionellaceae</taxon>
        <taxon>Legionella</taxon>
    </lineage>
</organism>
<gene>
    <name evidence="2" type="ORF">J2N86_14475</name>
</gene>
<sequence>MNIPALSAFALFMVTAVTFADNNSYNGPNNPIIPADNDEIRLTLAQCIEDTNEVMTDNEHHDLAKDLCKLRAQHRAARQQVLKGMAELVDQYKGVTNHQHDQNLVQTISLIQNGIKICLDTIATQEVYHNIGCAVQPEADAILCDNQAAAIINRILGKE</sequence>
<keyword evidence="3" id="KW-1185">Reference proteome</keyword>
<evidence type="ECO:0000313" key="3">
    <source>
        <dbReference type="Proteomes" id="UP001057474"/>
    </source>
</evidence>
<dbReference type="EMBL" id="CP071528">
    <property type="protein sequence ID" value="USQ15444.1"/>
    <property type="molecule type" value="Genomic_DNA"/>
</dbReference>
<evidence type="ECO:0000256" key="1">
    <source>
        <dbReference type="SAM" id="SignalP"/>
    </source>
</evidence>
<feature type="signal peptide" evidence="1">
    <location>
        <begin position="1"/>
        <end position="20"/>
    </location>
</feature>